<evidence type="ECO:0000313" key="3">
    <source>
        <dbReference type="RefSeq" id="XP_054826702.1"/>
    </source>
</evidence>
<evidence type="ECO:0000256" key="1">
    <source>
        <dbReference type="SAM" id="MobiDB-lite"/>
    </source>
</evidence>
<accession>A0AA97IW58</accession>
<dbReference type="Gene3D" id="3.30.70.1820">
    <property type="entry name" value="L1 transposable element, RRM domain"/>
    <property type="match status" value="1"/>
</dbReference>
<organism evidence="2 3">
    <name type="scientific">Eublepharis macularius</name>
    <name type="common">Leopard gecko</name>
    <name type="synonym">Cyrtodactylus macularius</name>
    <dbReference type="NCBI Taxonomy" id="481883"/>
    <lineage>
        <taxon>Eukaryota</taxon>
        <taxon>Metazoa</taxon>
        <taxon>Chordata</taxon>
        <taxon>Craniata</taxon>
        <taxon>Vertebrata</taxon>
        <taxon>Euteleostomi</taxon>
        <taxon>Lepidosauria</taxon>
        <taxon>Squamata</taxon>
        <taxon>Bifurcata</taxon>
        <taxon>Gekkota</taxon>
        <taxon>Eublepharidae</taxon>
        <taxon>Eublepharinae</taxon>
        <taxon>Eublepharis</taxon>
    </lineage>
</organism>
<name>A0AA97IW58_EUBMA</name>
<dbReference type="PANTHER" id="PTHR11505">
    <property type="entry name" value="L1 TRANSPOSABLE ELEMENT-RELATED"/>
    <property type="match status" value="1"/>
</dbReference>
<dbReference type="RefSeq" id="XP_054826702.1">
    <property type="nucleotide sequence ID" value="XM_054970727.1"/>
</dbReference>
<gene>
    <name evidence="3" type="primary">LOC129323900</name>
</gene>
<reference evidence="3" key="1">
    <citation type="submission" date="2025-08" db="UniProtKB">
        <authorList>
            <consortium name="RefSeq"/>
        </authorList>
    </citation>
    <scope>IDENTIFICATION</scope>
    <source>
        <tissue evidence="3">Blood</tissue>
    </source>
</reference>
<evidence type="ECO:0000313" key="2">
    <source>
        <dbReference type="Proteomes" id="UP001190640"/>
    </source>
</evidence>
<dbReference type="AlphaFoldDB" id="A0AA97IW58"/>
<keyword evidence="2" id="KW-1185">Reference proteome</keyword>
<dbReference type="GeneID" id="129323900"/>
<dbReference type="Proteomes" id="UP001190640">
    <property type="component" value="Chromosome 2"/>
</dbReference>
<feature type="region of interest" description="Disordered" evidence="1">
    <location>
        <begin position="342"/>
        <end position="368"/>
    </location>
</feature>
<proteinExistence type="predicted"/>
<sequence length="368" mass="41760">MNCWGGGVASLTPGWTRAEDLRSSQPPILQIKLHNFTFDRYTMKNNNAKKRKNIVKAAKNLQPLFSAPKERTQSEGTKMERSKMADGLSSYAIEKVHNSDITLDPQLDKLKNEILDQIAKLIAPLTAQLAEIKVDLQATNLKADKALDASSSAQREVGLLHEAFENQQERLINLEVNMRQNHLKLRGIDELLIPKEDLMPVITRWLAKHLELEEGVNTLITKAYRIGTPKQYKNRPVPRDIIIEIPDQKIKMKIIETAKISGSILFNGTPVQIYTDLPREALLIRKELKPITDALRNANVRYKWINHVKILVILNGKHHVATNLRNGTELLNNIGVEIPMETSKQNQKRKLTDMLSPQKGSKIPIRNP</sequence>
<protein>
    <submittedName>
        <fullName evidence="3">Uncharacterized protein LOC129323900</fullName>
    </submittedName>
</protein>
<dbReference type="InterPro" id="IPR004244">
    <property type="entry name" value="Transposase_22"/>
</dbReference>
<dbReference type="KEGG" id="emc:129323900"/>